<dbReference type="PANTHER" id="PTHR24320">
    <property type="entry name" value="RETINOL DEHYDROGENASE"/>
    <property type="match status" value="1"/>
</dbReference>
<reference evidence="3 4" key="1">
    <citation type="journal article" date="2007" name="PLoS Genet.">
        <title>Patterns and implications of gene gain and loss in the evolution of Prochlorococcus.</title>
        <authorList>
            <person name="Kettler G.C."/>
            <person name="Martiny A.C."/>
            <person name="Huang K."/>
            <person name="Zucker J."/>
            <person name="Coleman M.L."/>
            <person name="Rodrigue S."/>
            <person name="Chen F."/>
            <person name="Lapidus A."/>
            <person name="Ferriera S."/>
            <person name="Johnson J."/>
            <person name="Steglich C."/>
            <person name="Church G.M."/>
            <person name="Richardson P."/>
            <person name="Chisholm S.W."/>
        </authorList>
    </citation>
    <scope>NUCLEOTIDE SEQUENCE [LARGE SCALE GENOMIC DNA]</scope>
    <source>
        <strain evidence="4">MIT 9211</strain>
    </source>
</reference>
<dbReference type="RefSeq" id="WP_012195295.1">
    <property type="nucleotide sequence ID" value="NC_009976.1"/>
</dbReference>
<protein>
    <submittedName>
        <fullName evidence="3">Possible light-dependent protochlorophyllide oxido-reductase</fullName>
        <ecNumber evidence="3">1.3.1.33</ecNumber>
    </submittedName>
</protein>
<dbReference type="GO" id="GO:0016630">
    <property type="term" value="F:protochlorophyllide reductase activity"/>
    <property type="evidence" value="ECO:0007669"/>
    <property type="project" value="UniProtKB-EC"/>
</dbReference>
<gene>
    <name evidence="3" type="ordered locus">P9211_07421</name>
</gene>
<comment type="similarity">
    <text evidence="1">Belongs to the short-chain dehydrogenases/reductases (SDR) family.</text>
</comment>
<dbReference type="InterPro" id="IPR036291">
    <property type="entry name" value="NAD(P)-bd_dom_sf"/>
</dbReference>
<dbReference type="EMBL" id="CP000878">
    <property type="protein sequence ID" value="ABX08673.1"/>
    <property type="molecule type" value="Genomic_DNA"/>
</dbReference>
<dbReference type="AlphaFoldDB" id="A9BA11"/>
<keyword evidence="4" id="KW-1185">Reference proteome</keyword>
<dbReference type="Proteomes" id="UP000000788">
    <property type="component" value="Chromosome"/>
</dbReference>
<dbReference type="OrthoDB" id="9809821at2"/>
<dbReference type="Gene3D" id="3.40.50.720">
    <property type="entry name" value="NAD(P)-binding Rossmann-like Domain"/>
    <property type="match status" value="1"/>
</dbReference>
<dbReference type="STRING" id="93059.P9211_07421"/>
<dbReference type="Pfam" id="PF00106">
    <property type="entry name" value="adh_short"/>
    <property type="match status" value="1"/>
</dbReference>
<dbReference type="GO" id="GO:0015995">
    <property type="term" value="P:chlorophyll biosynthetic process"/>
    <property type="evidence" value="ECO:0007669"/>
    <property type="project" value="UniProtKB-UniPathway"/>
</dbReference>
<dbReference type="InterPro" id="IPR002347">
    <property type="entry name" value="SDR_fam"/>
</dbReference>
<dbReference type="PANTHER" id="PTHR24320:SF152">
    <property type="entry name" value="SHORT-CHAIN DEHYDROGENASE_REDUCTASE FAMILY PROTEIN"/>
    <property type="match status" value="1"/>
</dbReference>
<dbReference type="SUPFAM" id="SSF51735">
    <property type="entry name" value="NAD(P)-binding Rossmann-fold domains"/>
    <property type="match status" value="1"/>
</dbReference>
<dbReference type="PRINTS" id="PR00081">
    <property type="entry name" value="GDHRDH"/>
</dbReference>
<evidence type="ECO:0000313" key="4">
    <source>
        <dbReference type="Proteomes" id="UP000000788"/>
    </source>
</evidence>
<evidence type="ECO:0000313" key="3">
    <source>
        <dbReference type="EMBL" id="ABX08673.1"/>
    </source>
</evidence>
<dbReference type="UniPathway" id="UPA00668"/>
<dbReference type="KEGG" id="pmj:P9211_07421"/>
<keyword evidence="2 3" id="KW-0560">Oxidoreductase</keyword>
<accession>A9BA11</accession>
<proteinExistence type="inferred from homology"/>
<dbReference type="HOGENOM" id="CLU_010194_44_3_3"/>
<dbReference type="eggNOG" id="COG1028">
    <property type="taxonomic scope" value="Bacteria"/>
</dbReference>
<sequence length="335" mass="37695">MNKTILITGGTSGIGFQAAKLLLKAGCRLIIICRNQERSKELLLRFKNDNSIGKESILKNLDLRIADLADLNSLEKLTNKLIREDILIDIIILNAGLQYTGSKDIRLSKQSIELTFAVNHLSHQYLIQRLMKLVIKSEFPRIIVTASEVHNPLLAGGKVGRPAGLGNLLGLSSLKKVCMIDGTSIFNADKAYKDSKLCNVIFSRELYRRLKLRGLNIPIICWAPGLVIPRSKGGFFRYSRKYNELGQIVFSFIARDLLRITESVEKAGQILFNLAINSEYANPGFSYYSNRLKLFASSSLEESEISEEAKDDKKAFELWNLSNQLLIKYCTLETM</sequence>
<organism evidence="3 4">
    <name type="scientific">Prochlorococcus marinus (strain MIT 9211)</name>
    <dbReference type="NCBI Taxonomy" id="93059"/>
    <lineage>
        <taxon>Bacteria</taxon>
        <taxon>Bacillati</taxon>
        <taxon>Cyanobacteriota</taxon>
        <taxon>Cyanophyceae</taxon>
        <taxon>Synechococcales</taxon>
        <taxon>Prochlorococcaceae</taxon>
        <taxon>Prochlorococcus</taxon>
    </lineage>
</organism>
<name>A9BA11_PROM4</name>
<dbReference type="EC" id="1.3.1.33" evidence="3"/>
<evidence type="ECO:0000256" key="1">
    <source>
        <dbReference type="ARBA" id="ARBA00006484"/>
    </source>
</evidence>
<evidence type="ECO:0000256" key="2">
    <source>
        <dbReference type="ARBA" id="ARBA00023002"/>
    </source>
</evidence>